<proteinExistence type="predicted"/>
<dbReference type="EMBL" id="ABEU02000001">
    <property type="status" value="NOT_ANNOTATED_CDS"/>
    <property type="molecule type" value="Genomic_DNA"/>
</dbReference>
<feature type="compositionally biased region" description="Basic and acidic residues" evidence="1">
    <location>
        <begin position="1"/>
        <end position="15"/>
    </location>
</feature>
<name>A0A7I4C074_PHYPA</name>
<evidence type="ECO:0000256" key="1">
    <source>
        <dbReference type="SAM" id="MobiDB-lite"/>
    </source>
</evidence>
<evidence type="ECO:0000313" key="2">
    <source>
        <dbReference type="EnsemblPlants" id="Pp3c1_8300V3.1"/>
    </source>
</evidence>
<keyword evidence="3" id="KW-1185">Reference proteome</keyword>
<dbReference type="Gramene" id="Pp3c1_8300V3.1">
    <property type="protein sequence ID" value="Pp3c1_8300V3.1"/>
    <property type="gene ID" value="Pp3c1_8300"/>
</dbReference>
<dbReference type="EnsemblPlants" id="Pp3c1_8300V3.1">
    <property type="protein sequence ID" value="Pp3c1_8300V3.1"/>
    <property type="gene ID" value="Pp3c1_8300"/>
</dbReference>
<dbReference type="AlphaFoldDB" id="A0A7I4C074"/>
<organism evidence="2 3">
    <name type="scientific">Physcomitrium patens</name>
    <name type="common">Spreading-leaved earth moss</name>
    <name type="synonym">Physcomitrella patens</name>
    <dbReference type="NCBI Taxonomy" id="3218"/>
    <lineage>
        <taxon>Eukaryota</taxon>
        <taxon>Viridiplantae</taxon>
        <taxon>Streptophyta</taxon>
        <taxon>Embryophyta</taxon>
        <taxon>Bryophyta</taxon>
        <taxon>Bryophytina</taxon>
        <taxon>Bryopsida</taxon>
        <taxon>Funariidae</taxon>
        <taxon>Funariales</taxon>
        <taxon>Funariaceae</taxon>
        <taxon>Physcomitrium</taxon>
    </lineage>
</organism>
<evidence type="ECO:0000313" key="3">
    <source>
        <dbReference type="Proteomes" id="UP000006727"/>
    </source>
</evidence>
<sequence>SEDVTKHDQQRETNPRQRHLSRFRTEDEPSHRLPRSRGWPSLDHPPCAVHTTKLIYRPPYPLHAQKSVASCRMLINPSKLYLKWSLFGIAVGLLTEYATGANFVEQLKIIVSNLGIAELD</sequence>
<feature type="region of interest" description="Disordered" evidence="1">
    <location>
        <begin position="1"/>
        <end position="42"/>
    </location>
</feature>
<accession>A0A7I4C074</accession>
<protein>
    <submittedName>
        <fullName evidence="2">Uncharacterized protein</fullName>
    </submittedName>
</protein>
<reference evidence="2 3" key="2">
    <citation type="journal article" date="2018" name="Plant J.">
        <title>The Physcomitrella patens chromosome-scale assembly reveals moss genome structure and evolution.</title>
        <authorList>
            <person name="Lang D."/>
            <person name="Ullrich K.K."/>
            <person name="Murat F."/>
            <person name="Fuchs J."/>
            <person name="Jenkins J."/>
            <person name="Haas F.B."/>
            <person name="Piednoel M."/>
            <person name="Gundlach H."/>
            <person name="Van Bel M."/>
            <person name="Meyberg R."/>
            <person name="Vives C."/>
            <person name="Morata J."/>
            <person name="Symeonidi A."/>
            <person name="Hiss M."/>
            <person name="Muchero W."/>
            <person name="Kamisugi Y."/>
            <person name="Saleh O."/>
            <person name="Blanc G."/>
            <person name="Decker E.L."/>
            <person name="van Gessel N."/>
            <person name="Grimwood J."/>
            <person name="Hayes R.D."/>
            <person name="Graham S.W."/>
            <person name="Gunter L.E."/>
            <person name="McDaniel S.F."/>
            <person name="Hoernstein S.N.W."/>
            <person name="Larsson A."/>
            <person name="Li F.W."/>
            <person name="Perroud P.F."/>
            <person name="Phillips J."/>
            <person name="Ranjan P."/>
            <person name="Rokshar D.S."/>
            <person name="Rothfels C.J."/>
            <person name="Schneider L."/>
            <person name="Shu S."/>
            <person name="Stevenson D.W."/>
            <person name="Thummler F."/>
            <person name="Tillich M."/>
            <person name="Villarreal Aguilar J.C."/>
            <person name="Widiez T."/>
            <person name="Wong G.K."/>
            <person name="Wymore A."/>
            <person name="Zhang Y."/>
            <person name="Zimmer A.D."/>
            <person name="Quatrano R.S."/>
            <person name="Mayer K.F.X."/>
            <person name="Goodstein D."/>
            <person name="Casacuberta J.M."/>
            <person name="Vandepoele K."/>
            <person name="Reski R."/>
            <person name="Cuming A.C."/>
            <person name="Tuskan G.A."/>
            <person name="Maumus F."/>
            <person name="Salse J."/>
            <person name="Schmutz J."/>
            <person name="Rensing S.A."/>
        </authorList>
    </citation>
    <scope>NUCLEOTIDE SEQUENCE [LARGE SCALE GENOMIC DNA]</scope>
    <source>
        <strain evidence="2 3">cv. Gransden 2004</strain>
    </source>
</reference>
<reference evidence="2" key="3">
    <citation type="submission" date="2020-12" db="UniProtKB">
        <authorList>
            <consortium name="EnsemblPlants"/>
        </authorList>
    </citation>
    <scope>IDENTIFICATION</scope>
</reference>
<dbReference type="Proteomes" id="UP000006727">
    <property type="component" value="Chromosome 1"/>
</dbReference>
<reference evidence="2 3" key="1">
    <citation type="journal article" date="2008" name="Science">
        <title>The Physcomitrella genome reveals evolutionary insights into the conquest of land by plants.</title>
        <authorList>
            <person name="Rensing S."/>
            <person name="Lang D."/>
            <person name="Zimmer A."/>
            <person name="Terry A."/>
            <person name="Salamov A."/>
            <person name="Shapiro H."/>
            <person name="Nishiyama T."/>
            <person name="Perroud P.-F."/>
            <person name="Lindquist E."/>
            <person name="Kamisugi Y."/>
            <person name="Tanahashi T."/>
            <person name="Sakakibara K."/>
            <person name="Fujita T."/>
            <person name="Oishi K."/>
            <person name="Shin-I T."/>
            <person name="Kuroki Y."/>
            <person name="Toyoda A."/>
            <person name="Suzuki Y."/>
            <person name="Hashimoto A."/>
            <person name="Yamaguchi K."/>
            <person name="Sugano A."/>
            <person name="Kohara Y."/>
            <person name="Fujiyama A."/>
            <person name="Anterola A."/>
            <person name="Aoki S."/>
            <person name="Ashton N."/>
            <person name="Barbazuk W.B."/>
            <person name="Barker E."/>
            <person name="Bennetzen J."/>
            <person name="Bezanilla M."/>
            <person name="Blankenship R."/>
            <person name="Cho S.H."/>
            <person name="Dutcher S."/>
            <person name="Estelle M."/>
            <person name="Fawcett J.A."/>
            <person name="Gundlach H."/>
            <person name="Hanada K."/>
            <person name="Heyl A."/>
            <person name="Hicks K.A."/>
            <person name="Hugh J."/>
            <person name="Lohr M."/>
            <person name="Mayer K."/>
            <person name="Melkozernov A."/>
            <person name="Murata T."/>
            <person name="Nelson D."/>
            <person name="Pils B."/>
            <person name="Prigge M."/>
            <person name="Reiss B."/>
            <person name="Renner T."/>
            <person name="Rombauts S."/>
            <person name="Rushton P."/>
            <person name="Sanderfoot A."/>
            <person name="Schween G."/>
            <person name="Shiu S.-H."/>
            <person name="Stueber K."/>
            <person name="Theodoulou F.L."/>
            <person name="Tu H."/>
            <person name="Van de Peer Y."/>
            <person name="Verrier P.J."/>
            <person name="Waters E."/>
            <person name="Wood A."/>
            <person name="Yang L."/>
            <person name="Cove D."/>
            <person name="Cuming A."/>
            <person name="Hasebe M."/>
            <person name="Lucas S."/>
            <person name="Mishler D.B."/>
            <person name="Reski R."/>
            <person name="Grigoriev I."/>
            <person name="Quatrano R.S."/>
            <person name="Boore J.L."/>
        </authorList>
    </citation>
    <scope>NUCLEOTIDE SEQUENCE [LARGE SCALE GENOMIC DNA]</scope>
    <source>
        <strain evidence="2 3">cv. Gransden 2004</strain>
    </source>
</reference>
<dbReference type="InParanoid" id="A0A7I4C074"/>